<dbReference type="PANTHER" id="PTHR30136:SF35">
    <property type="entry name" value="HTH-TYPE TRANSCRIPTIONAL REGULATOR RV1719"/>
    <property type="match status" value="1"/>
</dbReference>
<accession>A0A375FRU4</accession>
<dbReference type="GO" id="GO:0003677">
    <property type="term" value="F:DNA binding"/>
    <property type="evidence" value="ECO:0007669"/>
    <property type="project" value="UniProtKB-KW"/>
</dbReference>
<keyword evidence="10" id="KW-1185">Reference proteome</keyword>
<dbReference type="SUPFAM" id="SSF55781">
    <property type="entry name" value="GAF domain-like"/>
    <property type="match status" value="1"/>
</dbReference>
<keyword evidence="1" id="KW-0805">Transcription regulation</keyword>
<reference evidence="7" key="1">
    <citation type="submission" date="2018-01" db="EMBL/GenBank/DDBJ databases">
        <authorList>
            <person name="Clerissi C."/>
        </authorList>
    </citation>
    <scope>NUCLEOTIDE SEQUENCE</scope>
    <source>
        <strain evidence="7">Cupriavidus oxalaticus LMG 2235</strain>
    </source>
</reference>
<dbReference type="InterPro" id="IPR036390">
    <property type="entry name" value="WH_DNA-bd_sf"/>
</dbReference>
<dbReference type="Proteomes" id="UP000256862">
    <property type="component" value="Plasmid CO2235_mp"/>
</dbReference>
<evidence type="ECO:0000313" key="9">
    <source>
        <dbReference type="Proteomes" id="UP000256862"/>
    </source>
</evidence>
<feature type="domain" description="HTH iclR-type" evidence="4">
    <location>
        <begin position="5"/>
        <end position="68"/>
    </location>
</feature>
<organism evidence="7 9">
    <name type="scientific">Cupriavidus oxalaticus</name>
    <dbReference type="NCBI Taxonomy" id="96344"/>
    <lineage>
        <taxon>Bacteria</taxon>
        <taxon>Pseudomonadati</taxon>
        <taxon>Pseudomonadota</taxon>
        <taxon>Betaproteobacteria</taxon>
        <taxon>Burkholderiales</taxon>
        <taxon>Burkholderiaceae</taxon>
        <taxon>Cupriavidus</taxon>
    </lineage>
</organism>
<dbReference type="InterPro" id="IPR029016">
    <property type="entry name" value="GAF-like_dom_sf"/>
</dbReference>
<dbReference type="InterPro" id="IPR036388">
    <property type="entry name" value="WH-like_DNA-bd_sf"/>
</dbReference>
<protein>
    <submittedName>
        <fullName evidence="6">IclR family transcriptional regulator</fullName>
    </submittedName>
    <submittedName>
        <fullName evidence="7">Transcriptional regulator, IclR-family</fullName>
    </submittedName>
</protein>
<dbReference type="InterPro" id="IPR005471">
    <property type="entry name" value="Tscrpt_reg_IclR_N"/>
</dbReference>
<evidence type="ECO:0000259" key="4">
    <source>
        <dbReference type="PROSITE" id="PS51077"/>
    </source>
</evidence>
<dbReference type="RefSeq" id="WP_063239312.1">
    <property type="nucleotide sequence ID" value="NZ_CP032518.1"/>
</dbReference>
<dbReference type="PROSITE" id="PS51077">
    <property type="entry name" value="HTH_ICLR"/>
    <property type="match status" value="1"/>
</dbReference>
<dbReference type="GO" id="GO:0045892">
    <property type="term" value="P:negative regulation of DNA-templated transcription"/>
    <property type="evidence" value="ECO:0007669"/>
    <property type="project" value="TreeGrafter"/>
</dbReference>
<reference evidence="9" key="2">
    <citation type="submission" date="2018-01" db="EMBL/GenBank/DDBJ databases">
        <authorList>
            <person name="Gaut B.S."/>
            <person name="Morton B.R."/>
            <person name="Clegg M.T."/>
            <person name="Duvall M.R."/>
        </authorList>
    </citation>
    <scope>NUCLEOTIDE SEQUENCE [LARGE SCALE GENOMIC DNA]</scope>
</reference>
<evidence type="ECO:0000256" key="1">
    <source>
        <dbReference type="ARBA" id="ARBA00023015"/>
    </source>
</evidence>
<keyword evidence="2" id="KW-0238">DNA-binding</keyword>
<evidence type="ECO:0000313" key="8">
    <source>
        <dbReference type="EMBL" id="SPC24497.1"/>
    </source>
</evidence>
<keyword evidence="3" id="KW-0804">Transcription</keyword>
<dbReference type="GO" id="GO:0003700">
    <property type="term" value="F:DNA-binding transcription factor activity"/>
    <property type="evidence" value="ECO:0007669"/>
    <property type="project" value="TreeGrafter"/>
</dbReference>
<dbReference type="EMBL" id="CP069811">
    <property type="protein sequence ID" value="QRQ92473.1"/>
    <property type="molecule type" value="Genomic_DNA"/>
</dbReference>
<name>A0A375FRU4_9BURK</name>
<dbReference type="Gene3D" id="1.10.10.10">
    <property type="entry name" value="Winged helix-like DNA-binding domain superfamily/Winged helix DNA-binding domain"/>
    <property type="match status" value="1"/>
</dbReference>
<dbReference type="Pfam" id="PF01614">
    <property type="entry name" value="IclR_C"/>
    <property type="match status" value="1"/>
</dbReference>
<dbReference type="InterPro" id="IPR050707">
    <property type="entry name" value="HTH_MetabolicPath_Reg"/>
</dbReference>
<reference evidence="6 10" key="3">
    <citation type="submission" date="2021-02" db="EMBL/GenBank/DDBJ databases">
        <title>Complete Genome Sequence of Cupriavidus oxalaticus Strain Ox1, a Soil Oxalate-Degrading Species.</title>
        <authorList>
            <person name="Palmieri F."/>
            <person name="Udriet P."/>
            <person name="Deuasquier M."/>
            <person name="Beaudoing E."/>
            <person name="Johnson S.L."/>
            <person name="Davenport K.W."/>
            <person name="Chain P.S."/>
            <person name="Bindschedler S."/>
            <person name="Junier P."/>
        </authorList>
    </citation>
    <scope>NUCLEOTIDE SEQUENCE [LARGE SCALE GENOMIC DNA]</scope>
    <source>
        <strain evidence="6 10">Ox1</strain>
    </source>
</reference>
<dbReference type="AlphaFoldDB" id="A0A375FRU4"/>
<proteinExistence type="predicted"/>
<dbReference type="Proteomes" id="UP000623307">
    <property type="component" value="Chromosome 1"/>
</dbReference>
<evidence type="ECO:0000313" key="7">
    <source>
        <dbReference type="EMBL" id="SPC07672.1"/>
    </source>
</evidence>
<evidence type="ECO:0000259" key="5">
    <source>
        <dbReference type="PROSITE" id="PS51078"/>
    </source>
</evidence>
<dbReference type="EMBL" id="OGUS01000143">
    <property type="protein sequence ID" value="SPC24497.1"/>
    <property type="molecule type" value="Genomic_DNA"/>
</dbReference>
<dbReference type="InterPro" id="IPR014757">
    <property type="entry name" value="Tscrpt_reg_IclR_C"/>
</dbReference>
<dbReference type="Pfam" id="PF09339">
    <property type="entry name" value="HTH_IclR"/>
    <property type="match status" value="1"/>
</dbReference>
<dbReference type="GeneID" id="303489091"/>
<gene>
    <name evidence="8" type="ORF">CO2235_MP80375</name>
    <name evidence="7" type="ORF">CO2235_U770114</name>
    <name evidence="6" type="ORF">JTE92_06140</name>
</gene>
<dbReference type="PANTHER" id="PTHR30136">
    <property type="entry name" value="HELIX-TURN-HELIX TRANSCRIPTIONAL REGULATOR, ICLR FAMILY"/>
    <property type="match status" value="1"/>
</dbReference>
<evidence type="ECO:0000256" key="2">
    <source>
        <dbReference type="ARBA" id="ARBA00023125"/>
    </source>
</evidence>
<evidence type="ECO:0000256" key="3">
    <source>
        <dbReference type="ARBA" id="ARBA00023163"/>
    </source>
</evidence>
<dbReference type="PROSITE" id="PS51078">
    <property type="entry name" value="ICLR_ED"/>
    <property type="match status" value="1"/>
</dbReference>
<sequence length="246" mass="26969">MPTLIPAASRTMAVFEVFAREQRDLSNSDVARLLSVADSSCSDLLHTLHSLGYLMRTSRTRRFYPTGRLLETARRIAESDPLTRVAQEAVEQLAERTNESAFFGVLEPTAVKVAAAAASRLPLRYILDVGERVALHASGLGKAMLGMLPEDEARSRLNAIRRPAVTPHTVVDVDRLLEQLRRGRELGWYEAHDEGTPGVTALAVSLRLGGQPVGLSLAGPVDRIEKHRETYLSALHEVSQALQADN</sequence>
<dbReference type="EMBL" id="OGUS01000084">
    <property type="protein sequence ID" value="SPC07672.1"/>
    <property type="molecule type" value="Genomic_DNA"/>
</dbReference>
<feature type="domain" description="IclR-ED" evidence="5">
    <location>
        <begin position="68"/>
        <end position="246"/>
    </location>
</feature>
<dbReference type="SUPFAM" id="SSF46785">
    <property type="entry name" value="Winged helix' DNA-binding domain"/>
    <property type="match status" value="1"/>
</dbReference>
<evidence type="ECO:0000313" key="6">
    <source>
        <dbReference type="EMBL" id="QRQ92473.1"/>
    </source>
</evidence>
<dbReference type="Gene3D" id="3.30.450.40">
    <property type="match status" value="1"/>
</dbReference>
<evidence type="ECO:0000313" key="10">
    <source>
        <dbReference type="Proteomes" id="UP000623307"/>
    </source>
</evidence>